<dbReference type="GO" id="GO:0005886">
    <property type="term" value="C:plasma membrane"/>
    <property type="evidence" value="ECO:0007669"/>
    <property type="project" value="UniProtKB-SubCell"/>
</dbReference>
<protein>
    <submittedName>
        <fullName evidence="8">RDD family protein</fullName>
    </submittedName>
</protein>
<dbReference type="RefSeq" id="WP_191617044.1">
    <property type="nucleotide sequence ID" value="NZ_JACYFG010000022.1"/>
</dbReference>
<keyword evidence="9" id="KW-1185">Reference proteome</keyword>
<evidence type="ECO:0000256" key="6">
    <source>
        <dbReference type="SAM" id="Phobius"/>
    </source>
</evidence>
<organism evidence="8 9">
    <name type="scientific">Pelagicoccus enzymogenes</name>
    <dbReference type="NCBI Taxonomy" id="2773457"/>
    <lineage>
        <taxon>Bacteria</taxon>
        <taxon>Pseudomonadati</taxon>
        <taxon>Verrucomicrobiota</taxon>
        <taxon>Opitutia</taxon>
        <taxon>Puniceicoccales</taxon>
        <taxon>Pelagicoccaceae</taxon>
        <taxon>Pelagicoccus</taxon>
    </lineage>
</organism>
<feature type="domain" description="RDD" evidence="7">
    <location>
        <begin position="37"/>
        <end position="188"/>
    </location>
</feature>
<evidence type="ECO:0000256" key="3">
    <source>
        <dbReference type="ARBA" id="ARBA00022692"/>
    </source>
</evidence>
<gene>
    <name evidence="8" type="ORF">IEN85_10490</name>
</gene>
<comment type="caution">
    <text evidence="8">The sequence shown here is derived from an EMBL/GenBank/DDBJ whole genome shotgun (WGS) entry which is preliminary data.</text>
</comment>
<dbReference type="InterPro" id="IPR051791">
    <property type="entry name" value="Pra-immunoreactive"/>
</dbReference>
<dbReference type="InterPro" id="IPR010432">
    <property type="entry name" value="RDD"/>
</dbReference>
<evidence type="ECO:0000256" key="1">
    <source>
        <dbReference type="ARBA" id="ARBA00004651"/>
    </source>
</evidence>
<evidence type="ECO:0000313" key="9">
    <source>
        <dbReference type="Proteomes" id="UP000622317"/>
    </source>
</evidence>
<feature type="transmembrane region" description="Helical" evidence="6">
    <location>
        <begin position="71"/>
        <end position="91"/>
    </location>
</feature>
<name>A0A927F9X7_9BACT</name>
<evidence type="ECO:0000256" key="5">
    <source>
        <dbReference type="ARBA" id="ARBA00023136"/>
    </source>
</evidence>
<feature type="transmembrane region" description="Helical" evidence="6">
    <location>
        <begin position="6"/>
        <end position="23"/>
    </location>
</feature>
<feature type="transmembrane region" description="Helical" evidence="6">
    <location>
        <begin position="44"/>
        <end position="65"/>
    </location>
</feature>
<reference evidence="8" key="1">
    <citation type="submission" date="2020-09" db="EMBL/GenBank/DDBJ databases">
        <title>Pelagicoccus enzymogenes sp. nov. with an EPS production, isolated from marine sediment.</title>
        <authorList>
            <person name="Feng X."/>
        </authorList>
    </citation>
    <scope>NUCLEOTIDE SEQUENCE</scope>
    <source>
        <strain evidence="8">NFK12</strain>
    </source>
</reference>
<dbReference type="EMBL" id="JACYFG010000022">
    <property type="protein sequence ID" value="MBD5779916.1"/>
    <property type="molecule type" value="Genomic_DNA"/>
</dbReference>
<dbReference type="Proteomes" id="UP000622317">
    <property type="component" value="Unassembled WGS sequence"/>
</dbReference>
<dbReference type="Pfam" id="PF06271">
    <property type="entry name" value="RDD"/>
    <property type="match status" value="1"/>
</dbReference>
<evidence type="ECO:0000259" key="7">
    <source>
        <dbReference type="Pfam" id="PF06271"/>
    </source>
</evidence>
<dbReference type="AlphaFoldDB" id="A0A927F9X7"/>
<keyword evidence="3 6" id="KW-0812">Transmembrane</keyword>
<evidence type="ECO:0000313" key="8">
    <source>
        <dbReference type="EMBL" id="MBD5779916.1"/>
    </source>
</evidence>
<accession>A0A927F9X7</accession>
<keyword evidence="4 6" id="KW-1133">Transmembrane helix</keyword>
<feature type="transmembrane region" description="Helical" evidence="6">
    <location>
        <begin position="154"/>
        <end position="174"/>
    </location>
</feature>
<comment type="subcellular location">
    <subcellularLocation>
        <location evidence="1">Cell membrane</location>
        <topology evidence="1">Multi-pass membrane protein</topology>
    </subcellularLocation>
</comment>
<dbReference type="PANTHER" id="PTHR36115">
    <property type="entry name" value="PROLINE-RICH ANTIGEN HOMOLOG-RELATED"/>
    <property type="match status" value="1"/>
</dbReference>
<evidence type="ECO:0000256" key="2">
    <source>
        <dbReference type="ARBA" id="ARBA00022475"/>
    </source>
</evidence>
<sequence>MAESLISMLINLAVVVLIAALVYNHYKSRVAAPEERYSTFWPRFLSPFIDGAILWPVTSLLPVIIYDVLPAAYITVNVFVTLFFYGYSIYFHGNFGGTIGKLKCGIRVVDAKTERPIGMPQAFLRDAVPLLLSVALYVVAFTQTGVSHFEESIYISWVPMVMGLWFLAEIVTMLTNDKRRALHDFIAGTVVIRPTPEELDIKRESRLEQAS</sequence>
<dbReference type="PANTHER" id="PTHR36115:SF4">
    <property type="entry name" value="MEMBRANE PROTEIN"/>
    <property type="match status" value="1"/>
</dbReference>
<feature type="transmembrane region" description="Helical" evidence="6">
    <location>
        <begin position="122"/>
        <end position="142"/>
    </location>
</feature>
<keyword evidence="2" id="KW-1003">Cell membrane</keyword>
<proteinExistence type="predicted"/>
<keyword evidence="5 6" id="KW-0472">Membrane</keyword>
<evidence type="ECO:0000256" key="4">
    <source>
        <dbReference type="ARBA" id="ARBA00022989"/>
    </source>
</evidence>